<reference evidence="3" key="2">
    <citation type="submission" date="2013-07" db="EMBL/GenBank/DDBJ databases">
        <authorList>
            <person name="Morais-Silva F.O."/>
            <person name="Rezende A.M."/>
            <person name="Pimentel C."/>
            <person name="Resende D.M."/>
            <person name="Santos C.I."/>
            <person name="Clemente C."/>
            <person name="de Oliveira L.M."/>
            <person name="da Silva S.M."/>
            <person name="Costa D.A."/>
            <person name="Varela-Raposo A."/>
            <person name="Horacio E.C.A."/>
            <person name="Matos M."/>
            <person name="Flores O."/>
            <person name="Ruiz J.C."/>
            <person name="Rodrigues-Pousada C."/>
        </authorList>
    </citation>
    <scope>NUCLEOTIDE SEQUENCE [LARGE SCALE GENOMIC DNA]</scope>
    <source>
        <strain evidence="3">ATCC 19364 / DSM 1382 / NCIMB 9332 / VKM B-1759</strain>
    </source>
</reference>
<evidence type="ECO:0000313" key="2">
    <source>
        <dbReference type="EMBL" id="AGW12157.1"/>
    </source>
</evidence>
<dbReference type="EMBL" id="CP006585">
    <property type="protein sequence ID" value="AGW12157.1"/>
    <property type="molecule type" value="Genomic_DNA"/>
</dbReference>
<dbReference type="Proteomes" id="UP000016587">
    <property type="component" value="Chromosome"/>
</dbReference>
<evidence type="ECO:0000313" key="3">
    <source>
        <dbReference type="Proteomes" id="UP000016587"/>
    </source>
</evidence>
<name>T2G8E7_MEGG1</name>
<organism evidence="2 3">
    <name type="scientific">Megalodesulfovibrio gigas (strain ATCC 19364 / DSM 1382 / NCIMB 9332 / VKM B-1759)</name>
    <name type="common">Desulfovibrio gigas</name>
    <dbReference type="NCBI Taxonomy" id="1121448"/>
    <lineage>
        <taxon>Bacteria</taxon>
        <taxon>Pseudomonadati</taxon>
        <taxon>Thermodesulfobacteriota</taxon>
        <taxon>Desulfovibrionia</taxon>
        <taxon>Desulfovibrionales</taxon>
        <taxon>Desulfovibrionaceae</taxon>
        <taxon>Megalodesulfovibrio</taxon>
    </lineage>
</organism>
<gene>
    <name evidence="2" type="ORF">DGI_0223</name>
</gene>
<feature type="region of interest" description="Disordered" evidence="1">
    <location>
        <begin position="1"/>
        <end position="24"/>
    </location>
</feature>
<keyword evidence="3" id="KW-1185">Reference proteome</keyword>
<dbReference type="KEGG" id="dgg:DGI_0223"/>
<evidence type="ECO:0000256" key="1">
    <source>
        <dbReference type="SAM" id="MobiDB-lite"/>
    </source>
</evidence>
<dbReference type="AlphaFoldDB" id="T2G8E7"/>
<sequence length="163" mass="18044">MTGRSRREAKPEPSPEHRSIPQQHVHPAIFAKVRQYLEDHALALTRVMVERALKGDSECLVWCLDHVWPRPETPAPPLEIPPLTTQEEAAAFGAAIFQALSQGGLTLEQADGYMALLKNYTALLEMDEFKKRLLSLEQSARGAGGGASVKRQKITLGAFDKPF</sequence>
<dbReference type="HOGENOM" id="CLU_1624456_0_0_7"/>
<proteinExistence type="predicted"/>
<accession>T2G8E7</accession>
<reference evidence="2 3" key="1">
    <citation type="journal article" date="2013" name="J. Bacteriol.">
        <title>Roles of HynAB and Ech, the only two hydrogenases found in the model sulfate reducer Desulfovibrio gigas.</title>
        <authorList>
            <person name="Morais-Silva F.O."/>
            <person name="Santos C.I."/>
            <person name="Rodrigues R."/>
            <person name="Pereira I.A."/>
            <person name="Rodrigues-Pousada C."/>
        </authorList>
    </citation>
    <scope>NUCLEOTIDE SEQUENCE [LARGE SCALE GENOMIC DNA]</scope>
    <source>
        <strain evidence="3">ATCC 19364 / DSM 1382 / NCIMB 9332 / VKM B-1759</strain>
    </source>
</reference>
<protein>
    <submittedName>
        <fullName evidence="2">Uncharacterized protein</fullName>
    </submittedName>
</protein>
<feature type="compositionally biased region" description="Basic and acidic residues" evidence="1">
    <location>
        <begin position="1"/>
        <end position="19"/>
    </location>
</feature>
<dbReference type="PATRIC" id="fig|1121448.10.peg.230"/>